<dbReference type="RefSeq" id="WP_089852181.1">
    <property type="nucleotide sequence ID" value="NZ_FPAQ01000056.1"/>
</dbReference>
<dbReference type="Proteomes" id="UP000199594">
    <property type="component" value="Unassembled WGS sequence"/>
</dbReference>
<name>A0A1I7CQ56_9GAMM</name>
<sequence>MTYRTTTAHTTTHASAAAAGAVTRRHTLAALLAEDDIVRPELRNDAILEAQRTSRGASRSRPQNHHDRRDPR</sequence>
<protein>
    <submittedName>
        <fullName evidence="2">Uncharacterized protein</fullName>
    </submittedName>
</protein>
<accession>A0A1I7CQ56</accession>
<evidence type="ECO:0000256" key="1">
    <source>
        <dbReference type="SAM" id="MobiDB-lite"/>
    </source>
</evidence>
<evidence type="ECO:0000313" key="2">
    <source>
        <dbReference type="EMBL" id="SFU01591.1"/>
    </source>
</evidence>
<reference evidence="2 3" key="1">
    <citation type="submission" date="2016-10" db="EMBL/GenBank/DDBJ databases">
        <authorList>
            <person name="de Groot N.N."/>
        </authorList>
    </citation>
    <scope>NUCLEOTIDE SEQUENCE [LARGE SCALE GENOMIC DNA]</scope>
    <source>
        <strain evidence="2 3">CGMCC 1.6493</strain>
    </source>
</reference>
<feature type="compositionally biased region" description="Polar residues" evidence="1">
    <location>
        <begin position="51"/>
        <end position="61"/>
    </location>
</feature>
<evidence type="ECO:0000313" key="3">
    <source>
        <dbReference type="Proteomes" id="UP000199594"/>
    </source>
</evidence>
<feature type="region of interest" description="Disordered" evidence="1">
    <location>
        <begin position="1"/>
        <end position="20"/>
    </location>
</feature>
<feature type="region of interest" description="Disordered" evidence="1">
    <location>
        <begin position="48"/>
        <end position="72"/>
    </location>
</feature>
<dbReference type="AlphaFoldDB" id="A0A1I7CQ56"/>
<dbReference type="OrthoDB" id="6174403at2"/>
<gene>
    <name evidence="2" type="ORF">SAMN04487956_1563</name>
</gene>
<organism evidence="2 3">
    <name type="scientific">Halomonas saccharevitans</name>
    <dbReference type="NCBI Taxonomy" id="416872"/>
    <lineage>
        <taxon>Bacteria</taxon>
        <taxon>Pseudomonadati</taxon>
        <taxon>Pseudomonadota</taxon>
        <taxon>Gammaproteobacteria</taxon>
        <taxon>Oceanospirillales</taxon>
        <taxon>Halomonadaceae</taxon>
        <taxon>Halomonas</taxon>
    </lineage>
</organism>
<dbReference type="EMBL" id="FPAQ01000056">
    <property type="protein sequence ID" value="SFU01591.1"/>
    <property type="molecule type" value="Genomic_DNA"/>
</dbReference>
<proteinExistence type="predicted"/>